<dbReference type="Pfam" id="PF12802">
    <property type="entry name" value="MarR_2"/>
    <property type="match status" value="1"/>
</dbReference>
<dbReference type="Proteomes" id="UP001285263">
    <property type="component" value="Unassembled WGS sequence"/>
</dbReference>
<dbReference type="PROSITE" id="PS50995">
    <property type="entry name" value="HTH_MARR_2"/>
    <property type="match status" value="1"/>
</dbReference>
<dbReference type="SMART" id="SM00347">
    <property type="entry name" value="HTH_MARR"/>
    <property type="match status" value="1"/>
</dbReference>
<dbReference type="Gene3D" id="1.10.10.10">
    <property type="entry name" value="Winged helix-like DNA-binding domain superfamily/Winged helix DNA-binding domain"/>
    <property type="match status" value="1"/>
</dbReference>
<dbReference type="PRINTS" id="PR00598">
    <property type="entry name" value="HTHMARR"/>
</dbReference>
<dbReference type="InterPro" id="IPR039422">
    <property type="entry name" value="MarR/SlyA-like"/>
</dbReference>
<name>A0ABU5DBS3_9BURK</name>
<dbReference type="PANTHER" id="PTHR33164">
    <property type="entry name" value="TRANSCRIPTIONAL REGULATOR, MARR FAMILY"/>
    <property type="match status" value="1"/>
</dbReference>
<comment type="caution">
    <text evidence="2">The sequence shown here is derived from an EMBL/GenBank/DDBJ whole genome shotgun (WGS) entry which is preliminary data.</text>
</comment>
<reference evidence="2 3" key="1">
    <citation type="submission" date="2023-11" db="EMBL/GenBank/DDBJ databases">
        <title>Paucibacter sp. nov., isolated from fresh soil in Korea.</title>
        <authorList>
            <person name="Le N.T.T."/>
        </authorList>
    </citation>
    <scope>NUCLEOTIDE SEQUENCE [LARGE SCALE GENOMIC DNA]</scope>
    <source>
        <strain evidence="2 3">R3-3</strain>
    </source>
</reference>
<accession>A0ABU5DBS3</accession>
<dbReference type="EMBL" id="JAXCLA010000001">
    <property type="protein sequence ID" value="MDY0743574.1"/>
    <property type="molecule type" value="Genomic_DNA"/>
</dbReference>
<feature type="domain" description="HTH marR-type" evidence="1">
    <location>
        <begin position="17"/>
        <end position="151"/>
    </location>
</feature>
<keyword evidence="3" id="KW-1185">Reference proteome</keyword>
<dbReference type="InterPro" id="IPR036388">
    <property type="entry name" value="WH-like_DNA-bd_sf"/>
</dbReference>
<gene>
    <name evidence="2" type="ORF">SNE35_03615</name>
</gene>
<dbReference type="InterPro" id="IPR036390">
    <property type="entry name" value="WH_DNA-bd_sf"/>
</dbReference>
<evidence type="ECO:0000313" key="2">
    <source>
        <dbReference type="EMBL" id="MDY0743574.1"/>
    </source>
</evidence>
<protein>
    <submittedName>
        <fullName evidence="2">MarR family winged helix-turn-helix transcriptional regulator</fullName>
    </submittedName>
</protein>
<dbReference type="InterPro" id="IPR000835">
    <property type="entry name" value="HTH_MarR-typ"/>
</dbReference>
<proteinExistence type="predicted"/>
<evidence type="ECO:0000259" key="1">
    <source>
        <dbReference type="PROSITE" id="PS50995"/>
    </source>
</evidence>
<sequence length="155" mass="17192">MRKQVDFVNHQSGDTTADEVIETIHSVMHLFRARQFRALKEGAHELAHMEAKALGFFARHPGATQSELVQHSGRDKGQIARLIGGLRERGLLDVTPDEHDRRVQRLAVSAAGKAVQKALQAQSRKLSKDAVADLGDEECAQLLALLEKLKARLEQ</sequence>
<dbReference type="PANTHER" id="PTHR33164:SF57">
    <property type="entry name" value="MARR-FAMILY TRANSCRIPTIONAL REGULATOR"/>
    <property type="match status" value="1"/>
</dbReference>
<dbReference type="SUPFAM" id="SSF46785">
    <property type="entry name" value="Winged helix' DNA-binding domain"/>
    <property type="match status" value="1"/>
</dbReference>
<evidence type="ECO:0000313" key="3">
    <source>
        <dbReference type="Proteomes" id="UP001285263"/>
    </source>
</evidence>
<dbReference type="RefSeq" id="WP_320421474.1">
    <property type="nucleotide sequence ID" value="NZ_JAXCLA010000001.1"/>
</dbReference>
<organism evidence="2 3">
    <name type="scientific">Roseateles agri</name>
    <dbReference type="NCBI Taxonomy" id="3098619"/>
    <lineage>
        <taxon>Bacteria</taxon>
        <taxon>Pseudomonadati</taxon>
        <taxon>Pseudomonadota</taxon>
        <taxon>Betaproteobacteria</taxon>
        <taxon>Burkholderiales</taxon>
        <taxon>Sphaerotilaceae</taxon>
        <taxon>Roseateles</taxon>
    </lineage>
</organism>